<keyword evidence="1" id="KW-0472">Membrane</keyword>
<keyword evidence="3" id="KW-1185">Reference proteome</keyword>
<organism evidence="2 3">
    <name type="scientific">Paenibacillus typhae</name>
    <dbReference type="NCBI Taxonomy" id="1174501"/>
    <lineage>
        <taxon>Bacteria</taxon>
        <taxon>Bacillati</taxon>
        <taxon>Bacillota</taxon>
        <taxon>Bacilli</taxon>
        <taxon>Bacillales</taxon>
        <taxon>Paenibacillaceae</taxon>
        <taxon>Paenibacillus</taxon>
    </lineage>
</organism>
<keyword evidence="1" id="KW-0812">Transmembrane</keyword>
<dbReference type="AlphaFoldDB" id="A0A1G8PC19"/>
<dbReference type="OrthoDB" id="2660339at2"/>
<proteinExistence type="predicted"/>
<gene>
    <name evidence="2" type="ORF">SAMN05216192_109154</name>
</gene>
<feature type="transmembrane region" description="Helical" evidence="1">
    <location>
        <begin position="7"/>
        <end position="25"/>
    </location>
</feature>
<name>A0A1G8PC19_9BACL</name>
<dbReference type="STRING" id="1174501.SAMN05216192_109154"/>
<feature type="transmembrane region" description="Helical" evidence="1">
    <location>
        <begin position="31"/>
        <end position="49"/>
    </location>
</feature>
<reference evidence="3" key="1">
    <citation type="submission" date="2016-10" db="EMBL/GenBank/DDBJ databases">
        <authorList>
            <person name="Varghese N."/>
            <person name="Submissions S."/>
        </authorList>
    </citation>
    <scope>NUCLEOTIDE SEQUENCE [LARGE SCALE GENOMIC DNA]</scope>
    <source>
        <strain evidence="3">CGMCC 1.11012</strain>
    </source>
</reference>
<keyword evidence="1" id="KW-1133">Transmembrane helix</keyword>
<accession>A0A1G8PC19</accession>
<dbReference type="Proteomes" id="UP000199050">
    <property type="component" value="Unassembled WGS sequence"/>
</dbReference>
<evidence type="ECO:0000313" key="3">
    <source>
        <dbReference type="Proteomes" id="UP000199050"/>
    </source>
</evidence>
<dbReference type="RefSeq" id="WP_090714123.1">
    <property type="nucleotide sequence ID" value="NZ_CBCSKY010000045.1"/>
</dbReference>
<dbReference type="EMBL" id="FNDX01000009">
    <property type="protein sequence ID" value="SDI89886.1"/>
    <property type="molecule type" value="Genomic_DNA"/>
</dbReference>
<sequence length="59" mass="6757">MRTFGRGVLYSIIVIAVLLLISFIIGDTVTLPWYIFIPLFVLVWALAVYQEGRNRSRQG</sequence>
<protein>
    <submittedName>
        <fullName evidence="2">Uncharacterized protein</fullName>
    </submittedName>
</protein>
<evidence type="ECO:0000256" key="1">
    <source>
        <dbReference type="SAM" id="Phobius"/>
    </source>
</evidence>
<evidence type="ECO:0000313" key="2">
    <source>
        <dbReference type="EMBL" id="SDI89886.1"/>
    </source>
</evidence>